<accession>Q465R7</accession>
<reference evidence="2" key="1">
    <citation type="submission" date="2006-06" db="EMBL/GenBank/DDBJ databases">
        <title>Complete sequence of chromosome 1 of Methanosarcina barkeri str. fusaro.</title>
        <authorList>
            <person name="Copeland A."/>
            <person name="Lucas S."/>
            <person name="Lapidus A."/>
            <person name="Barry K."/>
            <person name="Detter J.C."/>
            <person name="Glavina T."/>
            <person name="Hammon N."/>
            <person name="Israni S."/>
            <person name="Pitluck S."/>
            <person name="Goodwin L.A."/>
            <person name="Saunders E.H."/>
            <person name="Schmutz J."/>
            <person name="Larimer F."/>
            <person name="Land M."/>
            <person name="Anderson I."/>
            <person name="Richardson P."/>
        </authorList>
    </citation>
    <scope>NUCLEOTIDE SEQUENCE</scope>
    <source>
        <strain evidence="2">Fusaro</strain>
    </source>
</reference>
<dbReference type="EMBL" id="CP000099">
    <property type="protein sequence ID" value="AAZ72375.1"/>
    <property type="molecule type" value="Genomic_DNA"/>
</dbReference>
<dbReference type="OrthoDB" id="138871at2157"/>
<dbReference type="PaxDb" id="269797-Mbar_A3504"/>
<dbReference type="AlphaFoldDB" id="Q465R7"/>
<organism evidence="2">
    <name type="scientific">Methanosarcina barkeri (strain Fusaro / DSM 804)</name>
    <dbReference type="NCBI Taxonomy" id="269797"/>
    <lineage>
        <taxon>Archaea</taxon>
        <taxon>Methanobacteriati</taxon>
        <taxon>Methanobacteriota</taxon>
        <taxon>Stenosarchaea group</taxon>
        <taxon>Methanomicrobia</taxon>
        <taxon>Methanosarcinales</taxon>
        <taxon>Methanosarcinaceae</taxon>
        <taxon>Methanosarcina</taxon>
    </lineage>
</organism>
<gene>
    <name evidence="2" type="ordered locus">Mbar_A3504</name>
</gene>
<evidence type="ECO:0000256" key="1">
    <source>
        <dbReference type="SAM" id="MobiDB-lite"/>
    </source>
</evidence>
<sequence length="75" mass="8588">MPATLLKKGLTENPVKHLSRRDQPAQRLQINGCSATLLKKGLSINLFKKGLIKNTATFEFESRIPKPYRREHNPF</sequence>
<protein>
    <submittedName>
        <fullName evidence="2">Uncharacterized protein</fullName>
    </submittedName>
</protein>
<evidence type="ECO:0000313" key="2">
    <source>
        <dbReference type="EMBL" id="AAZ72375.1"/>
    </source>
</evidence>
<name>Q465R7_METBF</name>
<dbReference type="HOGENOM" id="CLU_2662309_0_0_2"/>
<dbReference type="KEGG" id="mba:Mbar_A3504"/>
<feature type="region of interest" description="Disordered" evidence="1">
    <location>
        <begin position="1"/>
        <end position="24"/>
    </location>
</feature>
<proteinExistence type="predicted"/>